<evidence type="ECO:0000313" key="3">
    <source>
        <dbReference type="Proteomes" id="UP001230317"/>
    </source>
</evidence>
<dbReference type="InterPro" id="IPR003615">
    <property type="entry name" value="HNH_nuc"/>
</dbReference>
<name>A0AAP4BVS3_9CORY</name>
<dbReference type="RefSeq" id="WP_284641562.1">
    <property type="nucleotide sequence ID" value="NZ_JASNVU010000001.1"/>
</dbReference>
<evidence type="ECO:0000256" key="1">
    <source>
        <dbReference type="SAM" id="MobiDB-lite"/>
    </source>
</evidence>
<keyword evidence="2" id="KW-0540">Nuclease</keyword>
<dbReference type="EMBL" id="JASNVU010000001">
    <property type="protein sequence ID" value="MDK4334015.1"/>
    <property type="molecule type" value="Genomic_DNA"/>
</dbReference>
<protein>
    <submittedName>
        <fullName evidence="2">HNH endonuclease signature motif containing protein</fullName>
    </submittedName>
</protein>
<comment type="caution">
    <text evidence="2">The sequence shown here is derived from an EMBL/GenBank/DDBJ whole genome shotgun (WGS) entry which is preliminary data.</text>
</comment>
<dbReference type="AlphaFoldDB" id="A0AAP4BVS3"/>
<keyword evidence="2" id="KW-0378">Hydrolase</keyword>
<sequence>MGGDNSLDNLAPAHRRCNSSRGAMPLDEWRKRYPLPNRAPPSRDW</sequence>
<accession>A0AAP4BVS3</accession>
<dbReference type="CDD" id="cd00085">
    <property type="entry name" value="HNHc"/>
    <property type="match status" value="1"/>
</dbReference>
<dbReference type="Gene3D" id="1.10.30.50">
    <property type="match status" value="1"/>
</dbReference>
<keyword evidence="2" id="KW-0255">Endonuclease</keyword>
<proteinExistence type="predicted"/>
<evidence type="ECO:0000313" key="2">
    <source>
        <dbReference type="EMBL" id="MDK4334015.1"/>
    </source>
</evidence>
<gene>
    <name evidence="2" type="ORF">QPX58_01080</name>
</gene>
<feature type="region of interest" description="Disordered" evidence="1">
    <location>
        <begin position="1"/>
        <end position="24"/>
    </location>
</feature>
<organism evidence="2 3">
    <name type="scientific">Corynebacterium accolens</name>
    <dbReference type="NCBI Taxonomy" id="38284"/>
    <lineage>
        <taxon>Bacteria</taxon>
        <taxon>Bacillati</taxon>
        <taxon>Actinomycetota</taxon>
        <taxon>Actinomycetes</taxon>
        <taxon>Mycobacteriales</taxon>
        <taxon>Corynebacteriaceae</taxon>
        <taxon>Corynebacterium</taxon>
    </lineage>
</organism>
<reference evidence="2" key="1">
    <citation type="submission" date="2023-05" db="EMBL/GenBank/DDBJ databases">
        <title>Metabolic capabilities are highly conserved among human nasal-associated Corynebacterium species in pangenomic analyses.</title>
        <authorList>
            <person name="Tran T.H."/>
            <person name="Roberts A.Q."/>
            <person name="Escapa I.F."/>
            <person name="Gao W."/>
            <person name="Conlan S."/>
            <person name="Kong H."/>
            <person name="Segre J.A."/>
            <person name="Kelly M.S."/>
            <person name="Lemon K.P."/>
        </authorList>
    </citation>
    <scope>NUCLEOTIDE SEQUENCE</scope>
    <source>
        <strain evidence="2">KPL2618</strain>
    </source>
</reference>
<dbReference type="GO" id="GO:0004519">
    <property type="term" value="F:endonuclease activity"/>
    <property type="evidence" value="ECO:0007669"/>
    <property type="project" value="UniProtKB-KW"/>
</dbReference>
<dbReference type="Proteomes" id="UP001230317">
    <property type="component" value="Unassembled WGS sequence"/>
</dbReference>